<evidence type="ECO:0000313" key="2">
    <source>
        <dbReference type="EMBL" id="MDT0262514.1"/>
    </source>
</evidence>
<name>A0ABU2JC02_9ACTN</name>
<gene>
    <name evidence="2" type="ORF">RM423_14045</name>
</gene>
<dbReference type="Proteomes" id="UP001183176">
    <property type="component" value="Unassembled WGS sequence"/>
</dbReference>
<reference evidence="3" key="1">
    <citation type="submission" date="2023-07" db="EMBL/GenBank/DDBJ databases">
        <title>30 novel species of actinomycetes from the DSMZ collection.</title>
        <authorList>
            <person name="Nouioui I."/>
        </authorList>
    </citation>
    <scope>NUCLEOTIDE SEQUENCE [LARGE SCALE GENOMIC DNA]</scope>
    <source>
        <strain evidence="3">DSM 44399</strain>
    </source>
</reference>
<proteinExistence type="predicted"/>
<dbReference type="EMBL" id="JAVREH010000019">
    <property type="protein sequence ID" value="MDT0262514.1"/>
    <property type="molecule type" value="Genomic_DNA"/>
</dbReference>
<feature type="region of interest" description="Disordered" evidence="1">
    <location>
        <begin position="1"/>
        <end position="46"/>
    </location>
</feature>
<organism evidence="2 3">
    <name type="scientific">Jatrophihabitans lederbergiae</name>
    <dbReference type="NCBI Taxonomy" id="3075547"/>
    <lineage>
        <taxon>Bacteria</taxon>
        <taxon>Bacillati</taxon>
        <taxon>Actinomycetota</taxon>
        <taxon>Actinomycetes</taxon>
        <taxon>Jatrophihabitantales</taxon>
        <taxon>Jatrophihabitantaceae</taxon>
        <taxon>Jatrophihabitans</taxon>
    </lineage>
</organism>
<accession>A0ABU2JC02</accession>
<keyword evidence="3" id="KW-1185">Reference proteome</keyword>
<sequence>MSMFPARRLDTRPPRVGELFQRPDGQWEEARPRQSPTGDTWPTDGD</sequence>
<evidence type="ECO:0000313" key="3">
    <source>
        <dbReference type="Proteomes" id="UP001183176"/>
    </source>
</evidence>
<evidence type="ECO:0000256" key="1">
    <source>
        <dbReference type="SAM" id="MobiDB-lite"/>
    </source>
</evidence>
<comment type="caution">
    <text evidence="2">The sequence shown here is derived from an EMBL/GenBank/DDBJ whole genome shotgun (WGS) entry which is preliminary data.</text>
</comment>
<dbReference type="RefSeq" id="WP_311423664.1">
    <property type="nucleotide sequence ID" value="NZ_JAVREH010000019.1"/>
</dbReference>
<protein>
    <submittedName>
        <fullName evidence="2">Uncharacterized protein</fullName>
    </submittedName>
</protein>